<reference evidence="5 6" key="1">
    <citation type="submission" date="2016-10" db="EMBL/GenBank/DDBJ databases">
        <authorList>
            <person name="de Groot N.N."/>
        </authorList>
    </citation>
    <scope>NUCLEOTIDE SEQUENCE [LARGE SCALE GENOMIC DNA]</scope>
    <source>
        <strain evidence="5 6">IBRC-M 10445</strain>
    </source>
</reference>
<dbReference type="Gene3D" id="3.10.580.10">
    <property type="entry name" value="CBS-domain"/>
    <property type="match status" value="1"/>
</dbReference>
<dbReference type="InterPro" id="IPR000644">
    <property type="entry name" value="CBS_dom"/>
</dbReference>
<dbReference type="PANTHER" id="PTHR43080:SF2">
    <property type="entry name" value="CBS DOMAIN-CONTAINING PROTEIN"/>
    <property type="match status" value="1"/>
</dbReference>
<dbReference type="InterPro" id="IPR046342">
    <property type="entry name" value="CBS_dom_sf"/>
</dbReference>
<dbReference type="EMBL" id="FOSC01000009">
    <property type="protein sequence ID" value="SFK05811.1"/>
    <property type="molecule type" value="Genomic_DNA"/>
</dbReference>
<protein>
    <submittedName>
        <fullName evidence="5">CBS domain-containing protein</fullName>
    </submittedName>
</protein>
<evidence type="ECO:0000256" key="1">
    <source>
        <dbReference type="ARBA" id="ARBA00023122"/>
    </source>
</evidence>
<dbReference type="SUPFAM" id="SSF54631">
    <property type="entry name" value="CBS-domain pair"/>
    <property type="match status" value="1"/>
</dbReference>
<dbReference type="Proteomes" id="UP000199445">
    <property type="component" value="Unassembled WGS sequence"/>
</dbReference>
<accession>A0A1I3WH94</accession>
<keyword evidence="6" id="KW-1185">Reference proteome</keyword>
<evidence type="ECO:0000259" key="4">
    <source>
        <dbReference type="PROSITE" id="PS51371"/>
    </source>
</evidence>
<feature type="domain" description="CBS" evidence="4">
    <location>
        <begin position="162"/>
        <end position="219"/>
    </location>
</feature>
<dbReference type="CDD" id="cd02205">
    <property type="entry name" value="CBS_pair_SF"/>
    <property type="match status" value="1"/>
</dbReference>
<feature type="domain" description="CBS" evidence="4">
    <location>
        <begin position="97"/>
        <end position="152"/>
    </location>
</feature>
<dbReference type="InterPro" id="IPR051257">
    <property type="entry name" value="Diverse_CBS-Domain"/>
</dbReference>
<dbReference type="Pfam" id="PF00571">
    <property type="entry name" value="CBS"/>
    <property type="match status" value="2"/>
</dbReference>
<gene>
    <name evidence="5" type="ORF">SAMN05216429_109163</name>
</gene>
<dbReference type="PANTHER" id="PTHR43080">
    <property type="entry name" value="CBS DOMAIN-CONTAINING PROTEIN CBSX3, MITOCHONDRIAL"/>
    <property type="match status" value="1"/>
</dbReference>
<evidence type="ECO:0000313" key="6">
    <source>
        <dbReference type="Proteomes" id="UP000199445"/>
    </source>
</evidence>
<dbReference type="AlphaFoldDB" id="A0A1I3WH94"/>
<dbReference type="SMART" id="SM00116">
    <property type="entry name" value="CBS"/>
    <property type="match status" value="2"/>
</dbReference>
<sequence length="222" mass="23929">MIRGEGMSIYVSEPGRPLGTRLPAVFRNRPVGDVTEMAESAAISTDHSEATDAEFQQAAHSGGGNSRRRQQALQEYGTAAGGESLEQRAYLPVSEICSPAAYSVPASVSVSEAITHMENNGVHHLVVLADDNVAGLIDLRWLLTWLHEHTSEAIHKSLTNIELPAFLTASPETDAHQLARLMLAHHLNAALVVDAQGKPEGIVTSTDYLKLYANVSRQEGEV</sequence>
<evidence type="ECO:0000313" key="5">
    <source>
        <dbReference type="EMBL" id="SFK05811.1"/>
    </source>
</evidence>
<feature type="region of interest" description="Disordered" evidence="3">
    <location>
        <begin position="40"/>
        <end position="73"/>
    </location>
</feature>
<organism evidence="5 6">
    <name type="scientific">Marinobacter persicus</name>
    <dbReference type="NCBI Taxonomy" id="930118"/>
    <lineage>
        <taxon>Bacteria</taxon>
        <taxon>Pseudomonadati</taxon>
        <taxon>Pseudomonadota</taxon>
        <taxon>Gammaproteobacteria</taxon>
        <taxon>Pseudomonadales</taxon>
        <taxon>Marinobacteraceae</taxon>
        <taxon>Marinobacter</taxon>
    </lineage>
</organism>
<dbReference type="PROSITE" id="PS51371">
    <property type="entry name" value="CBS"/>
    <property type="match status" value="2"/>
</dbReference>
<proteinExistence type="predicted"/>
<keyword evidence="1 2" id="KW-0129">CBS domain</keyword>
<name>A0A1I3WH94_9GAMM</name>
<evidence type="ECO:0000256" key="3">
    <source>
        <dbReference type="SAM" id="MobiDB-lite"/>
    </source>
</evidence>
<evidence type="ECO:0000256" key="2">
    <source>
        <dbReference type="PROSITE-ProRule" id="PRU00703"/>
    </source>
</evidence>